<dbReference type="KEGG" id="pco:PHACADRAFT_129196"/>
<evidence type="ECO:0000313" key="9">
    <source>
        <dbReference type="Proteomes" id="UP000008370"/>
    </source>
</evidence>
<dbReference type="InterPro" id="IPR027408">
    <property type="entry name" value="PNPase/RNase_PH_dom_sf"/>
</dbReference>
<comment type="similarity">
    <text evidence="3">Belongs to the RNase PH family.</text>
</comment>
<dbReference type="HOGENOM" id="CLU_038194_2_0_1"/>
<organism evidence="8 9">
    <name type="scientific">Phanerochaete carnosa (strain HHB-10118-sp)</name>
    <name type="common">White-rot fungus</name>
    <name type="synonym">Peniophora carnosa</name>
    <dbReference type="NCBI Taxonomy" id="650164"/>
    <lineage>
        <taxon>Eukaryota</taxon>
        <taxon>Fungi</taxon>
        <taxon>Dikarya</taxon>
        <taxon>Basidiomycota</taxon>
        <taxon>Agaricomycotina</taxon>
        <taxon>Agaricomycetes</taxon>
        <taxon>Polyporales</taxon>
        <taxon>Phanerochaetaceae</taxon>
        <taxon>Phanerochaete</taxon>
    </lineage>
</organism>
<dbReference type="GO" id="GO:0000177">
    <property type="term" value="C:cytoplasmic exosome (RNase complex)"/>
    <property type="evidence" value="ECO:0007669"/>
    <property type="project" value="TreeGrafter"/>
</dbReference>
<proteinExistence type="inferred from homology"/>
<gene>
    <name evidence="8" type="ORF">PHACADRAFT_129196</name>
</gene>
<sequence>MTAPTSVSKSEKAYIQSSLHAPDALRADGRSLKDFRNVFLETGAAPLANGSARVNLGKASHESGGGTEVIAAVKLEVENVENGDGVDGGRIVCTVLCSPAAYPQLSSNALDELQYDYTAVLHQTLSHPTLRPSNLGILPRKKSWLLNLDITIVSDAGNTYDVMFMAARAALWDTKVPRTRSVQYAARKGSAPMIQAGEASMDVDEDGVPKSGFDTRRIPTATDFELPDFWDEGEVLKGRELWPVCITLNIVDILIQDSPIYYLDATPAEEVATPLKLLLMFSFLAGASPNLQGMRLLGPGEAQLVQLKNFITEGETYAKELFNALEAKLRDEDVRRNQKARDKFTLR</sequence>
<dbReference type="InterPro" id="IPR050590">
    <property type="entry name" value="Exosome_comp_Rrp42_subfam"/>
</dbReference>
<keyword evidence="5" id="KW-0271">Exosome</keyword>
<dbReference type="GO" id="GO:0034473">
    <property type="term" value="P:U1 snRNA 3'-end processing"/>
    <property type="evidence" value="ECO:0007669"/>
    <property type="project" value="TreeGrafter"/>
</dbReference>
<dbReference type="RefSeq" id="XP_007400457.1">
    <property type="nucleotide sequence ID" value="XM_007400395.1"/>
</dbReference>
<dbReference type="STRING" id="650164.K5UNK5"/>
<dbReference type="GO" id="GO:0035925">
    <property type="term" value="F:mRNA 3'-UTR AU-rich region binding"/>
    <property type="evidence" value="ECO:0007669"/>
    <property type="project" value="TreeGrafter"/>
</dbReference>
<keyword evidence="9" id="KW-1185">Reference proteome</keyword>
<evidence type="ECO:0000256" key="5">
    <source>
        <dbReference type="ARBA" id="ARBA00022835"/>
    </source>
</evidence>
<dbReference type="GO" id="GO:0005730">
    <property type="term" value="C:nucleolus"/>
    <property type="evidence" value="ECO:0007669"/>
    <property type="project" value="UniProtKB-SubCell"/>
</dbReference>
<dbReference type="GO" id="GO:0034476">
    <property type="term" value="P:U5 snRNA 3'-end processing"/>
    <property type="evidence" value="ECO:0007669"/>
    <property type="project" value="TreeGrafter"/>
</dbReference>
<dbReference type="GeneID" id="18908131"/>
<dbReference type="GO" id="GO:0016075">
    <property type="term" value="P:rRNA catabolic process"/>
    <property type="evidence" value="ECO:0007669"/>
    <property type="project" value="TreeGrafter"/>
</dbReference>
<evidence type="ECO:0000256" key="2">
    <source>
        <dbReference type="ARBA" id="ARBA00004604"/>
    </source>
</evidence>
<dbReference type="InterPro" id="IPR036345">
    <property type="entry name" value="ExoRNase_PH_dom2_sf"/>
</dbReference>
<name>K5UNK5_PHACS</name>
<dbReference type="GO" id="GO:0071038">
    <property type="term" value="P:TRAMP-dependent tRNA surveillance pathway"/>
    <property type="evidence" value="ECO:0007669"/>
    <property type="project" value="TreeGrafter"/>
</dbReference>
<dbReference type="SUPFAM" id="SSF55666">
    <property type="entry name" value="Ribonuclease PH domain 2-like"/>
    <property type="match status" value="1"/>
</dbReference>
<dbReference type="SUPFAM" id="SSF54211">
    <property type="entry name" value="Ribosomal protein S5 domain 2-like"/>
    <property type="match status" value="1"/>
</dbReference>
<evidence type="ECO:0000259" key="7">
    <source>
        <dbReference type="Pfam" id="PF01138"/>
    </source>
</evidence>
<evidence type="ECO:0000256" key="4">
    <source>
        <dbReference type="ARBA" id="ARBA00022490"/>
    </source>
</evidence>
<dbReference type="Proteomes" id="UP000008370">
    <property type="component" value="Unassembled WGS sequence"/>
</dbReference>
<dbReference type="PANTHER" id="PTHR11097:SF8">
    <property type="entry name" value="EXOSOME COMPLEX COMPONENT RRP42"/>
    <property type="match status" value="1"/>
</dbReference>
<dbReference type="OrthoDB" id="272245at2759"/>
<dbReference type="InterPro" id="IPR001247">
    <property type="entry name" value="ExoRNase_PH_dom1"/>
</dbReference>
<dbReference type="AlphaFoldDB" id="K5UNK5"/>
<dbReference type="Gene3D" id="3.30.230.70">
    <property type="entry name" value="GHMP Kinase, N-terminal domain"/>
    <property type="match status" value="1"/>
</dbReference>
<dbReference type="GO" id="GO:0071028">
    <property type="term" value="P:nuclear mRNA surveillance"/>
    <property type="evidence" value="ECO:0007669"/>
    <property type="project" value="TreeGrafter"/>
</dbReference>
<keyword evidence="4" id="KW-0963">Cytoplasm</keyword>
<comment type="subcellular location">
    <subcellularLocation>
        <location evidence="1">Cytoplasm</location>
    </subcellularLocation>
    <subcellularLocation>
        <location evidence="2">Nucleus</location>
        <location evidence="2">Nucleolus</location>
    </subcellularLocation>
</comment>
<protein>
    <recommendedName>
        <fullName evidence="6">Ribosomal RNA-processing protein 42</fullName>
    </recommendedName>
</protein>
<dbReference type="Pfam" id="PF01138">
    <property type="entry name" value="RNase_PH"/>
    <property type="match status" value="1"/>
</dbReference>
<dbReference type="PANTHER" id="PTHR11097">
    <property type="entry name" value="EXOSOME COMPLEX EXONUCLEASE RIBOSOMAL RNA PROCESSING PROTEIN"/>
    <property type="match status" value="1"/>
</dbReference>
<dbReference type="GO" id="GO:0000467">
    <property type="term" value="P:exonucleolytic trimming to generate mature 3'-end of 5.8S rRNA from tricistronic rRNA transcript (SSU-rRNA, 5.8S rRNA, LSU-rRNA)"/>
    <property type="evidence" value="ECO:0007669"/>
    <property type="project" value="TreeGrafter"/>
</dbReference>
<accession>K5UNK5</accession>
<dbReference type="InterPro" id="IPR020568">
    <property type="entry name" value="Ribosomal_Su5_D2-typ_SF"/>
</dbReference>
<evidence type="ECO:0000256" key="6">
    <source>
        <dbReference type="ARBA" id="ARBA00042523"/>
    </source>
</evidence>
<evidence type="ECO:0000313" key="8">
    <source>
        <dbReference type="EMBL" id="EKM51311.1"/>
    </source>
</evidence>
<feature type="domain" description="Exoribonuclease phosphorolytic" evidence="7">
    <location>
        <begin position="34"/>
        <end position="177"/>
    </location>
</feature>
<dbReference type="GO" id="GO:0034475">
    <property type="term" value="P:U4 snRNA 3'-end processing"/>
    <property type="evidence" value="ECO:0007669"/>
    <property type="project" value="TreeGrafter"/>
</dbReference>
<dbReference type="InParanoid" id="K5UNK5"/>
<evidence type="ECO:0000256" key="3">
    <source>
        <dbReference type="ARBA" id="ARBA00006678"/>
    </source>
</evidence>
<dbReference type="FunCoup" id="K5UNK5">
    <property type="interactions" value="53"/>
</dbReference>
<dbReference type="GO" id="GO:0071035">
    <property type="term" value="P:nuclear polyadenylation-dependent rRNA catabolic process"/>
    <property type="evidence" value="ECO:0007669"/>
    <property type="project" value="TreeGrafter"/>
</dbReference>
<dbReference type="GO" id="GO:0000176">
    <property type="term" value="C:nuclear exosome (RNase complex)"/>
    <property type="evidence" value="ECO:0007669"/>
    <property type="project" value="UniProtKB-ARBA"/>
</dbReference>
<dbReference type="EMBL" id="JH930477">
    <property type="protein sequence ID" value="EKM51311.1"/>
    <property type="molecule type" value="Genomic_DNA"/>
</dbReference>
<evidence type="ECO:0000256" key="1">
    <source>
        <dbReference type="ARBA" id="ARBA00004496"/>
    </source>
</evidence>
<reference evidence="8 9" key="1">
    <citation type="journal article" date="2012" name="BMC Genomics">
        <title>Comparative genomics of the white-rot fungi, Phanerochaete carnosa and P. chrysosporium, to elucidate the genetic basis of the distinct wood types they colonize.</title>
        <authorList>
            <person name="Suzuki H."/>
            <person name="MacDonald J."/>
            <person name="Syed K."/>
            <person name="Salamov A."/>
            <person name="Hori C."/>
            <person name="Aerts A."/>
            <person name="Henrissat B."/>
            <person name="Wiebenga A."/>
            <person name="vanKuyk P.A."/>
            <person name="Barry K."/>
            <person name="Lindquist E."/>
            <person name="LaButti K."/>
            <person name="Lapidus A."/>
            <person name="Lucas S."/>
            <person name="Coutinho P."/>
            <person name="Gong Y."/>
            <person name="Samejima M."/>
            <person name="Mahadevan R."/>
            <person name="Abou-Zaid M."/>
            <person name="de Vries R.P."/>
            <person name="Igarashi K."/>
            <person name="Yadav J.S."/>
            <person name="Grigoriev I.V."/>
            <person name="Master E.R."/>
        </authorList>
    </citation>
    <scope>NUCLEOTIDE SEQUENCE [LARGE SCALE GENOMIC DNA]</scope>
    <source>
        <strain evidence="8 9">HHB-10118-sp</strain>
    </source>
</reference>